<feature type="coiled-coil region" evidence="6">
    <location>
        <begin position="785"/>
        <end position="842"/>
    </location>
</feature>
<feature type="domain" description="Laminin N-terminal" evidence="8">
    <location>
        <begin position="48"/>
        <end position="281"/>
    </location>
</feature>
<evidence type="ECO:0000256" key="5">
    <source>
        <dbReference type="ARBA" id="ARBA00023292"/>
    </source>
</evidence>
<dbReference type="GO" id="GO:0005604">
    <property type="term" value="C:basement membrane"/>
    <property type="evidence" value="ECO:0007669"/>
    <property type="project" value="TreeGrafter"/>
</dbReference>
<dbReference type="SUPFAM" id="SSF49785">
    <property type="entry name" value="Galactose-binding domain-like"/>
    <property type="match status" value="1"/>
</dbReference>
<organism evidence="9 10">
    <name type="scientific">Temnothorax curvispinosus</name>
    <dbReference type="NCBI Taxonomy" id="300111"/>
    <lineage>
        <taxon>Eukaryota</taxon>
        <taxon>Metazoa</taxon>
        <taxon>Ecdysozoa</taxon>
        <taxon>Arthropoda</taxon>
        <taxon>Hexapoda</taxon>
        <taxon>Insecta</taxon>
        <taxon>Pterygota</taxon>
        <taxon>Neoptera</taxon>
        <taxon>Endopterygota</taxon>
        <taxon>Hymenoptera</taxon>
        <taxon>Apocrita</taxon>
        <taxon>Aculeata</taxon>
        <taxon>Formicoidea</taxon>
        <taxon>Formicidae</taxon>
        <taxon>Myrmicinae</taxon>
        <taxon>Temnothorax</taxon>
    </lineage>
</organism>
<gene>
    <name evidence="10" type="primary">LOC112454210</name>
</gene>
<dbReference type="RefSeq" id="XP_024871233.1">
    <property type="nucleotide sequence ID" value="XM_025015465.1"/>
</dbReference>
<feature type="signal peptide" evidence="7">
    <location>
        <begin position="1"/>
        <end position="19"/>
    </location>
</feature>
<keyword evidence="3" id="KW-1015">Disulfide bond</keyword>
<evidence type="ECO:0000256" key="2">
    <source>
        <dbReference type="ARBA" id="ARBA00022737"/>
    </source>
</evidence>
<dbReference type="SUPFAM" id="SSF57196">
    <property type="entry name" value="EGF/Laminin"/>
    <property type="match status" value="2"/>
</dbReference>
<evidence type="ECO:0000259" key="8">
    <source>
        <dbReference type="PROSITE" id="PS51117"/>
    </source>
</evidence>
<dbReference type="OrthoDB" id="430826at2759"/>
<feature type="coiled-coil region" evidence="6">
    <location>
        <begin position="465"/>
        <end position="499"/>
    </location>
</feature>
<dbReference type="SMART" id="SM00136">
    <property type="entry name" value="LamNT"/>
    <property type="match status" value="1"/>
</dbReference>
<evidence type="ECO:0000256" key="7">
    <source>
        <dbReference type="SAM" id="SignalP"/>
    </source>
</evidence>
<keyword evidence="5" id="KW-0424">Laminin EGF-like domain</keyword>
<dbReference type="PANTHER" id="PTHR10574">
    <property type="entry name" value="NETRIN/LAMININ-RELATED"/>
    <property type="match status" value="1"/>
</dbReference>
<feature type="chain" id="PRO_5026666238" evidence="7">
    <location>
        <begin position="20"/>
        <end position="858"/>
    </location>
</feature>
<dbReference type="PROSITE" id="PS51117">
    <property type="entry name" value="LAMININ_NTER"/>
    <property type="match status" value="1"/>
</dbReference>
<dbReference type="AlphaFoldDB" id="A0A6J1PPH9"/>
<evidence type="ECO:0000256" key="4">
    <source>
        <dbReference type="ARBA" id="ARBA00023180"/>
    </source>
</evidence>
<dbReference type="PROSITE" id="PS01248">
    <property type="entry name" value="EGF_LAM_1"/>
    <property type="match status" value="1"/>
</dbReference>
<keyword evidence="6" id="KW-0175">Coiled coil</keyword>
<dbReference type="InterPro" id="IPR002049">
    <property type="entry name" value="LE_dom"/>
</dbReference>
<evidence type="ECO:0000256" key="6">
    <source>
        <dbReference type="SAM" id="Coils"/>
    </source>
</evidence>
<dbReference type="FunFam" id="2.10.25.10:FF:000166">
    <property type="entry name" value="laminin subunit gamma-1"/>
    <property type="match status" value="1"/>
</dbReference>
<dbReference type="GeneID" id="112454210"/>
<dbReference type="Gene3D" id="2.10.25.10">
    <property type="entry name" value="Laminin"/>
    <property type="match status" value="1"/>
</dbReference>
<dbReference type="Proteomes" id="UP000504618">
    <property type="component" value="Unplaced"/>
</dbReference>
<dbReference type="SMART" id="SM00180">
    <property type="entry name" value="EGF_Lam"/>
    <property type="match status" value="2"/>
</dbReference>
<proteinExistence type="predicted"/>
<dbReference type="Gene3D" id="2.60.120.260">
    <property type="entry name" value="Galactose-binding domain-like"/>
    <property type="match status" value="1"/>
</dbReference>
<sequence>MRGNTIWNLLLLVGCCVLADPEADPSEELFNRLPKNRNEDKCYDENGRPQRCIPPFENAAFNVLMEATNTCGEDRPIEFCKQTGVQKKSCEICRRGDHSASFLTDHDNNDNATWWQSDTMYEGIEYPNQVNLTLHLGKTFDITYVRVLFESPRPESWGIYKRKNEKSPWEPYQFYSATCRDTYELPESKETIRGDDTRVLCTSEFSDISPLTKGTVAFSTLEGRPSAYYFETNPELQEWVQATDLRITLDRLNTFGDEVFGDAQVLKSYYYAIADVAVGARCACNGHAGECVNSTSVDGRTRRVCRCEHNTAGPDCNECLPFYNDAPWGRATTTDAHECKPCNCNGYSDRCYFDRELYKLTGHGGHCLDCRANRDGANCERCRENYYQRPEDNYCIACNCNEIGNAIIILNQIIAIINSVISQKTPHIPYGNLGFYFFRNTNEAKKLHMLAEQARDTTLEAYNLAKQTISKYSNITDEIRDLENKLAQLEDRMDEVRNLTAIAATKSSAVSQEALDLLILDLTLPPVDIEQLRQQIESVSSVSLQIKEQAQLLLEQNENLMNEMVDKVRRSEELLDRAQDQQAATAELLAELDEANETANDAVKRGDQTLKEAQETLKKLGEFDAEVRRERVKAQSALQDIQKIEDLITNASAKARETERVLNGSEGNAKSAREIAQNAQTYADRASTNANDIRMEANKTKIEALRLGNEAEKLHLRVDTTDSMIKQYEIQMTKDANITAEANYKVGQAKTNVTLASQQVDKALLEVAAIIRELENLPEIDDADLNRLEERLVAAEKEIKAANLDQRIRALTDAKNLQTQWVKNYEDEVSRLRIEVENIDDIRKALPTDCYQRVRLEP</sequence>
<dbReference type="GO" id="GO:0009888">
    <property type="term" value="P:tissue development"/>
    <property type="evidence" value="ECO:0007669"/>
    <property type="project" value="TreeGrafter"/>
</dbReference>
<evidence type="ECO:0000256" key="3">
    <source>
        <dbReference type="ARBA" id="ARBA00023157"/>
    </source>
</evidence>
<dbReference type="InterPro" id="IPR008211">
    <property type="entry name" value="Laminin_N"/>
</dbReference>
<keyword evidence="9" id="KW-1185">Reference proteome</keyword>
<evidence type="ECO:0000256" key="1">
    <source>
        <dbReference type="ARBA" id="ARBA00022729"/>
    </source>
</evidence>
<feature type="coiled-coil region" evidence="6">
    <location>
        <begin position="543"/>
        <end position="605"/>
    </location>
</feature>
<dbReference type="FunFam" id="2.60.120.260:FF:000018">
    <property type="entry name" value="Laminin subunit gamma 1"/>
    <property type="match status" value="1"/>
</dbReference>
<dbReference type="PROSITE" id="PS51257">
    <property type="entry name" value="PROKAR_LIPOPROTEIN"/>
    <property type="match status" value="1"/>
</dbReference>
<dbReference type="CDD" id="cd00055">
    <property type="entry name" value="EGF_Lam"/>
    <property type="match status" value="2"/>
</dbReference>
<dbReference type="InterPro" id="IPR050440">
    <property type="entry name" value="Laminin/Netrin_ECM"/>
</dbReference>
<dbReference type="PANTHER" id="PTHR10574:SF435">
    <property type="entry name" value="LAMININ SUBUNIT GAMMA-1"/>
    <property type="match status" value="1"/>
</dbReference>
<dbReference type="GO" id="GO:0009887">
    <property type="term" value="P:animal organ morphogenesis"/>
    <property type="evidence" value="ECO:0007669"/>
    <property type="project" value="TreeGrafter"/>
</dbReference>
<protein>
    <submittedName>
        <fullName evidence="10">Laminin subunit gamma-1-like</fullName>
    </submittedName>
</protein>
<dbReference type="InterPro" id="IPR008979">
    <property type="entry name" value="Galactose-bd-like_sf"/>
</dbReference>
<keyword evidence="4" id="KW-0325">Glycoprotein</keyword>
<evidence type="ECO:0000313" key="10">
    <source>
        <dbReference type="RefSeq" id="XP_024871233.1"/>
    </source>
</evidence>
<dbReference type="GO" id="GO:0007411">
    <property type="term" value="P:axon guidance"/>
    <property type="evidence" value="ECO:0007669"/>
    <property type="project" value="TreeGrafter"/>
</dbReference>
<accession>A0A6J1PPH9</accession>
<keyword evidence="1 7" id="KW-0732">Signal</keyword>
<dbReference type="Pfam" id="PF00055">
    <property type="entry name" value="Laminin_N"/>
    <property type="match status" value="1"/>
</dbReference>
<dbReference type="Pfam" id="PF00053">
    <property type="entry name" value="EGF_laminin"/>
    <property type="match status" value="2"/>
</dbReference>
<reference evidence="10" key="1">
    <citation type="submission" date="2025-08" db="UniProtKB">
        <authorList>
            <consortium name="RefSeq"/>
        </authorList>
    </citation>
    <scope>IDENTIFICATION</scope>
    <source>
        <tissue evidence="10">Whole body</tissue>
    </source>
</reference>
<evidence type="ECO:0000313" key="9">
    <source>
        <dbReference type="Proteomes" id="UP000504618"/>
    </source>
</evidence>
<name>A0A6J1PPH9_9HYME</name>
<feature type="coiled-coil region" evidence="6">
    <location>
        <begin position="634"/>
        <end position="661"/>
    </location>
</feature>
<keyword evidence="2" id="KW-0677">Repeat</keyword>